<dbReference type="SMART" id="SM00496">
    <property type="entry name" value="IENR2"/>
    <property type="match status" value="3"/>
</dbReference>
<feature type="region of interest" description="Disordered" evidence="1">
    <location>
        <begin position="1"/>
        <end position="20"/>
    </location>
</feature>
<dbReference type="GO" id="GO:0004519">
    <property type="term" value="F:endonuclease activity"/>
    <property type="evidence" value="ECO:0007669"/>
    <property type="project" value="InterPro"/>
</dbReference>
<dbReference type="InterPro" id="IPR003611">
    <property type="entry name" value="NUMOD3"/>
</dbReference>
<dbReference type="GO" id="GO:0008270">
    <property type="term" value="F:zinc ion binding"/>
    <property type="evidence" value="ECO:0007669"/>
    <property type="project" value="InterPro"/>
</dbReference>
<dbReference type="Pfam" id="PF01844">
    <property type="entry name" value="HNH"/>
    <property type="match status" value="1"/>
</dbReference>
<dbReference type="EMBL" id="MT144144">
    <property type="protein sequence ID" value="QJA49594.1"/>
    <property type="molecule type" value="Genomic_DNA"/>
</dbReference>
<evidence type="ECO:0000313" key="4">
    <source>
        <dbReference type="EMBL" id="QJA49594.1"/>
    </source>
</evidence>
<gene>
    <name evidence="4" type="ORF">TM448A01407_0013</name>
</gene>
<reference evidence="4" key="1">
    <citation type="submission" date="2020-03" db="EMBL/GenBank/DDBJ databases">
        <title>The deep terrestrial virosphere.</title>
        <authorList>
            <person name="Holmfeldt K."/>
            <person name="Nilsson E."/>
            <person name="Simone D."/>
            <person name="Lopez-Fernandez M."/>
            <person name="Wu X."/>
            <person name="de Brujin I."/>
            <person name="Lundin D."/>
            <person name="Andersson A."/>
            <person name="Bertilsson S."/>
            <person name="Dopson M."/>
        </authorList>
    </citation>
    <scope>NUCLEOTIDE SEQUENCE</scope>
    <source>
        <strain evidence="4">TM448A01407</strain>
    </source>
</reference>
<evidence type="ECO:0000259" key="3">
    <source>
        <dbReference type="SMART" id="SM00507"/>
    </source>
</evidence>
<dbReference type="Pfam" id="PF07460">
    <property type="entry name" value="NUMOD3"/>
    <property type="match status" value="2"/>
</dbReference>
<evidence type="ECO:0000256" key="1">
    <source>
        <dbReference type="SAM" id="MobiDB-lite"/>
    </source>
</evidence>
<dbReference type="CDD" id="cd00085">
    <property type="entry name" value="HNHc"/>
    <property type="match status" value="1"/>
</dbReference>
<evidence type="ECO:0008006" key="5">
    <source>
        <dbReference type="Google" id="ProtNLM"/>
    </source>
</evidence>
<dbReference type="SMART" id="SM00507">
    <property type="entry name" value="HNHc"/>
    <property type="match status" value="1"/>
</dbReference>
<proteinExistence type="predicted"/>
<dbReference type="GO" id="GO:0003677">
    <property type="term" value="F:DNA binding"/>
    <property type="evidence" value="ECO:0007669"/>
    <property type="project" value="InterPro"/>
</dbReference>
<accession>A0A6H1ZPU7</accession>
<name>A0A6H1ZPU7_9ZZZZ</name>
<sequence length="171" mass="20448">MDELTLSERRKGKGNPFYGKKHTKEWKEELIKRNKKRILSGETKKKIGEAHKGKKHTEETRRKIGLANSREKCPFWRGGITSINQKLRETIEVKLWKEAVFERDKFLCQMPCCDRQEHYLNAHHIKTWAKCLELRDDINNGITLCKKCHRKTFKKEEHFEELFLAINKLKQ</sequence>
<feature type="domain" description="Nuclease associated modular" evidence="2">
    <location>
        <begin position="18"/>
        <end position="34"/>
    </location>
</feature>
<protein>
    <recommendedName>
        <fullName evidence="5">Homing endonuclease</fullName>
    </recommendedName>
</protein>
<feature type="domain" description="Nuclease associated modular" evidence="2">
    <location>
        <begin position="52"/>
        <end position="68"/>
    </location>
</feature>
<feature type="compositionally biased region" description="Basic and acidic residues" evidence="1">
    <location>
        <begin position="42"/>
        <end position="60"/>
    </location>
</feature>
<organism evidence="4">
    <name type="scientific">viral metagenome</name>
    <dbReference type="NCBI Taxonomy" id="1070528"/>
    <lineage>
        <taxon>unclassified sequences</taxon>
        <taxon>metagenomes</taxon>
        <taxon>organismal metagenomes</taxon>
    </lineage>
</organism>
<dbReference type="SUPFAM" id="SSF64496">
    <property type="entry name" value="DNA-binding domain of intron-encoded endonucleases"/>
    <property type="match status" value="2"/>
</dbReference>
<feature type="domain" description="Nuclease associated modular" evidence="2">
    <location>
        <begin position="35"/>
        <end position="51"/>
    </location>
</feature>
<evidence type="ECO:0000259" key="2">
    <source>
        <dbReference type="SMART" id="SM00496"/>
    </source>
</evidence>
<dbReference type="AlphaFoldDB" id="A0A6H1ZPU7"/>
<feature type="region of interest" description="Disordered" evidence="1">
    <location>
        <begin position="41"/>
        <end position="60"/>
    </location>
</feature>
<dbReference type="InterPro" id="IPR003615">
    <property type="entry name" value="HNH_nuc"/>
</dbReference>
<feature type="domain" description="HNH nuclease" evidence="3">
    <location>
        <begin position="95"/>
        <end position="150"/>
    </location>
</feature>
<dbReference type="Gene3D" id="1.10.30.50">
    <property type="match status" value="1"/>
</dbReference>
<dbReference type="InterPro" id="IPR002711">
    <property type="entry name" value="HNH"/>
</dbReference>